<dbReference type="GeneID" id="95351140"/>
<dbReference type="Pfam" id="PF10825">
    <property type="entry name" value="DUF2752"/>
    <property type="match status" value="1"/>
</dbReference>
<feature type="transmembrane region" description="Helical" evidence="1">
    <location>
        <begin position="84"/>
        <end position="108"/>
    </location>
</feature>
<gene>
    <name evidence="2" type="ORF">GCM10018781_06100</name>
</gene>
<proteinExistence type="predicted"/>
<reference evidence="2" key="1">
    <citation type="journal article" date="2014" name="Int. J. Syst. Evol. Microbiol.">
        <title>Complete genome sequence of Corynebacterium casei LMG S-19264T (=DSM 44701T), isolated from a smear-ripened cheese.</title>
        <authorList>
            <consortium name="US DOE Joint Genome Institute (JGI-PGF)"/>
            <person name="Walter F."/>
            <person name="Albersmeier A."/>
            <person name="Kalinowski J."/>
            <person name="Ruckert C."/>
        </authorList>
    </citation>
    <scope>NUCLEOTIDE SEQUENCE</scope>
    <source>
        <strain evidence="2">JCM 4646</strain>
    </source>
</reference>
<dbReference type="InterPro" id="IPR021215">
    <property type="entry name" value="DUF2752"/>
</dbReference>
<accession>A0A919KKD3</accession>
<keyword evidence="1" id="KW-1133">Transmembrane helix</keyword>
<dbReference type="RefSeq" id="WP_190209173.1">
    <property type="nucleotide sequence ID" value="NZ_BNBO01000002.1"/>
</dbReference>
<comment type="caution">
    <text evidence="2">The sequence shown here is derived from an EMBL/GenBank/DDBJ whole genome shotgun (WGS) entry which is preliminary data.</text>
</comment>
<name>A0A919KKD3_9ACTN</name>
<protein>
    <submittedName>
        <fullName evidence="2">Membrane protein</fullName>
    </submittedName>
</protein>
<reference evidence="2" key="2">
    <citation type="submission" date="2020-09" db="EMBL/GenBank/DDBJ databases">
        <authorList>
            <person name="Sun Q."/>
            <person name="Ohkuma M."/>
        </authorList>
    </citation>
    <scope>NUCLEOTIDE SEQUENCE</scope>
    <source>
        <strain evidence="2">JCM 4646</strain>
    </source>
</reference>
<dbReference type="EMBL" id="BNBO01000002">
    <property type="protein sequence ID" value="GHH60786.1"/>
    <property type="molecule type" value="Genomic_DNA"/>
</dbReference>
<organism evidence="2 3">
    <name type="scientific">Kitasatospora indigofera</name>
    <dbReference type="NCBI Taxonomy" id="67307"/>
    <lineage>
        <taxon>Bacteria</taxon>
        <taxon>Bacillati</taxon>
        <taxon>Actinomycetota</taxon>
        <taxon>Actinomycetes</taxon>
        <taxon>Kitasatosporales</taxon>
        <taxon>Streptomycetaceae</taxon>
        <taxon>Kitasatospora</taxon>
    </lineage>
</organism>
<evidence type="ECO:0000313" key="2">
    <source>
        <dbReference type="EMBL" id="GHH60786.1"/>
    </source>
</evidence>
<evidence type="ECO:0000313" key="3">
    <source>
        <dbReference type="Proteomes" id="UP000617734"/>
    </source>
</evidence>
<dbReference type="Proteomes" id="UP000617734">
    <property type="component" value="Unassembled WGS sequence"/>
</dbReference>
<dbReference type="AlphaFoldDB" id="A0A919KKD3"/>
<feature type="transmembrane region" description="Helical" evidence="1">
    <location>
        <begin position="120"/>
        <end position="143"/>
    </location>
</feature>
<keyword evidence="1" id="KW-0812">Transmembrane</keyword>
<keyword evidence="1" id="KW-0472">Membrane</keyword>
<sequence>MNAAPAAPAPRPSVLRRLGRPLGALAALAAPTLYVASVDPNAPGHYPTCPLLQATGWWCPGCGGLRCVHALSHGDLLTAAHDNVLVVALAALLAVLWLRWVWAVLTGGRAPVVTVDGRRAVLLGLLLVVFMALRNLPVGAGLAPPGV</sequence>
<keyword evidence="3" id="KW-1185">Reference proteome</keyword>
<evidence type="ECO:0000256" key="1">
    <source>
        <dbReference type="SAM" id="Phobius"/>
    </source>
</evidence>